<dbReference type="EMBL" id="RSCE01000008">
    <property type="protein sequence ID" value="RSH80332.1"/>
    <property type="molecule type" value="Genomic_DNA"/>
</dbReference>
<organism evidence="4 5">
    <name type="scientific">Apiotrichum porosum</name>
    <dbReference type="NCBI Taxonomy" id="105984"/>
    <lineage>
        <taxon>Eukaryota</taxon>
        <taxon>Fungi</taxon>
        <taxon>Dikarya</taxon>
        <taxon>Basidiomycota</taxon>
        <taxon>Agaricomycotina</taxon>
        <taxon>Tremellomycetes</taxon>
        <taxon>Trichosporonales</taxon>
        <taxon>Trichosporonaceae</taxon>
        <taxon>Apiotrichum</taxon>
    </lineage>
</organism>
<evidence type="ECO:0008006" key="6">
    <source>
        <dbReference type="Google" id="ProtNLM"/>
    </source>
</evidence>
<dbReference type="STRING" id="105984.A0A427XNI3"/>
<dbReference type="SUPFAM" id="SSF51735">
    <property type="entry name" value="NAD(P)-binding Rossmann-fold domains"/>
    <property type="match status" value="1"/>
</dbReference>
<dbReference type="PANTHER" id="PTHR43180">
    <property type="entry name" value="3-OXOACYL-(ACYL-CARRIER-PROTEIN) REDUCTASE (AFU_ORTHOLOGUE AFUA_6G11210)"/>
    <property type="match status" value="1"/>
</dbReference>
<dbReference type="Proteomes" id="UP000279236">
    <property type="component" value="Unassembled WGS sequence"/>
</dbReference>
<evidence type="ECO:0000313" key="4">
    <source>
        <dbReference type="EMBL" id="RSH80332.1"/>
    </source>
</evidence>
<dbReference type="RefSeq" id="XP_028475279.1">
    <property type="nucleotide sequence ID" value="XM_028624207.1"/>
</dbReference>
<dbReference type="GeneID" id="39593451"/>
<keyword evidence="2" id="KW-0521">NADP</keyword>
<dbReference type="InterPro" id="IPR002347">
    <property type="entry name" value="SDR_fam"/>
</dbReference>
<keyword evidence="3" id="KW-0560">Oxidoreductase</keyword>
<keyword evidence="5" id="KW-1185">Reference proteome</keyword>
<name>A0A427XNI3_9TREE</name>
<dbReference type="PANTHER" id="PTHR43180:SF33">
    <property type="entry name" value="15-HYDROXYPROSTAGLANDIN DEHYDROGENASE [NAD(+)]-LIKE"/>
    <property type="match status" value="1"/>
</dbReference>
<dbReference type="InterPro" id="IPR036291">
    <property type="entry name" value="NAD(P)-bd_dom_sf"/>
</dbReference>
<dbReference type="AlphaFoldDB" id="A0A427XNI3"/>
<evidence type="ECO:0000256" key="1">
    <source>
        <dbReference type="ARBA" id="ARBA00006484"/>
    </source>
</evidence>
<evidence type="ECO:0000256" key="3">
    <source>
        <dbReference type="ARBA" id="ARBA00023002"/>
    </source>
</evidence>
<evidence type="ECO:0000256" key="2">
    <source>
        <dbReference type="ARBA" id="ARBA00022857"/>
    </source>
</evidence>
<reference evidence="4 5" key="1">
    <citation type="submission" date="2018-11" db="EMBL/GenBank/DDBJ databases">
        <title>Genome sequence of Apiotrichum porosum DSM 27194.</title>
        <authorList>
            <person name="Aliyu H."/>
            <person name="Gorte O."/>
            <person name="Ochsenreither K."/>
        </authorList>
    </citation>
    <scope>NUCLEOTIDE SEQUENCE [LARGE SCALE GENOMIC DNA]</scope>
    <source>
        <strain evidence="4 5">DSM 27194</strain>
    </source>
</reference>
<dbReference type="Pfam" id="PF00106">
    <property type="entry name" value="adh_short"/>
    <property type="match status" value="1"/>
</dbReference>
<dbReference type="PROSITE" id="PS00061">
    <property type="entry name" value="ADH_SHORT"/>
    <property type="match status" value="1"/>
</dbReference>
<gene>
    <name evidence="4" type="ORF">EHS24_008908</name>
</gene>
<comment type="similarity">
    <text evidence="1">Belongs to the short-chain dehydrogenases/reductases (SDR) family.</text>
</comment>
<protein>
    <recommendedName>
        <fullName evidence="6">NAD(P)-binding protein</fullName>
    </recommendedName>
</protein>
<evidence type="ECO:0000313" key="5">
    <source>
        <dbReference type="Proteomes" id="UP000279236"/>
    </source>
</evidence>
<dbReference type="PRINTS" id="PR00081">
    <property type="entry name" value="GDHRDH"/>
</dbReference>
<accession>A0A427XNI3</accession>
<dbReference type="OrthoDB" id="5371740at2759"/>
<proteinExistence type="inferred from homology"/>
<dbReference type="GO" id="GO:0016491">
    <property type="term" value="F:oxidoreductase activity"/>
    <property type="evidence" value="ECO:0007669"/>
    <property type="project" value="UniProtKB-KW"/>
</dbReference>
<comment type="caution">
    <text evidence="4">The sequence shown here is derived from an EMBL/GenBank/DDBJ whole genome shotgun (WGS) entry which is preliminary data.</text>
</comment>
<sequence>MPALTTDDCYKHAGRFSERVALITGAGSGFGRALAIEFVKLGAYVVLGDVDMKGLDETCGILVGIAGDGVFCKRKCDVTSWEDQLALFDLGVKSYGHIDIVLPNAGVTEVGRFDPREDGPDTGAPTKPNMKTLDIDLIGVLYTARIALWHWEHDKRADKGLRALVLTGSMSTFYGSDSGVMYGVAKAGMLGIMKGVMPVCDELNIRVATVCPYFSKTGILTDDFVHPNPSFGFAKVEDVVSAFIAGISDPDPKTNYGAYLIPDAKGVYRMEATRNFVGAEAARRMKPKAAKL</sequence>
<dbReference type="InterPro" id="IPR020904">
    <property type="entry name" value="Sc_DH/Rdtase_CS"/>
</dbReference>
<dbReference type="Gene3D" id="3.40.50.720">
    <property type="entry name" value="NAD(P)-binding Rossmann-like Domain"/>
    <property type="match status" value="1"/>
</dbReference>